<evidence type="ECO:0000313" key="1">
    <source>
        <dbReference type="EMBL" id="RAK53663.1"/>
    </source>
</evidence>
<reference evidence="2" key="1">
    <citation type="submission" date="2018-05" db="EMBL/GenBank/DDBJ databases">
        <authorList>
            <person name="Li X."/>
        </authorList>
    </citation>
    <scope>NUCLEOTIDE SEQUENCE [LARGE SCALE GENOMIC DNA]</scope>
    <source>
        <strain evidence="2">LX32</strain>
    </source>
</reference>
<proteinExistence type="predicted"/>
<gene>
    <name evidence="1" type="ORF">DJ017_03525</name>
</gene>
<comment type="caution">
    <text evidence="1">The sequence shown here is derived from an EMBL/GenBank/DDBJ whole genome shotgun (WGS) entry which is preliminary data.</text>
</comment>
<accession>A0A328AFL5</accession>
<keyword evidence="2" id="KW-1185">Reference proteome</keyword>
<dbReference type="EMBL" id="QFYQ01000001">
    <property type="protein sequence ID" value="RAK53663.1"/>
    <property type="molecule type" value="Genomic_DNA"/>
</dbReference>
<dbReference type="AlphaFoldDB" id="A0A328AFL5"/>
<sequence length="163" mass="17569">MTSVRFVFPKPRLNELLRSPGGLPVAEALERAQANLESIKPTCAAELMALLELCEASYWNLKDDYDEPAVTELYTLAVKGIGAGEVCGVPAVDPALTSFCDLLDHLRTLKRYDHDAVGVHVRAWRLLMTSDLPKAGADQILDGLTKVSGRYGAEVKASADAAA</sequence>
<evidence type="ECO:0000313" key="2">
    <source>
        <dbReference type="Proteomes" id="UP000249254"/>
    </source>
</evidence>
<organism evidence="1 2">
    <name type="scientific">Phenylobacterium soli</name>
    <dbReference type="NCBI Taxonomy" id="2170551"/>
    <lineage>
        <taxon>Bacteria</taxon>
        <taxon>Pseudomonadati</taxon>
        <taxon>Pseudomonadota</taxon>
        <taxon>Alphaproteobacteria</taxon>
        <taxon>Caulobacterales</taxon>
        <taxon>Caulobacteraceae</taxon>
        <taxon>Phenylobacterium</taxon>
    </lineage>
</organism>
<dbReference type="Proteomes" id="UP000249254">
    <property type="component" value="Unassembled WGS sequence"/>
</dbReference>
<dbReference type="OrthoDB" id="7211089at2"/>
<name>A0A328AFL5_9CAUL</name>
<dbReference type="RefSeq" id="WP_111527415.1">
    <property type="nucleotide sequence ID" value="NZ_JBHRSG010000005.1"/>
</dbReference>
<protein>
    <submittedName>
        <fullName evidence="1">Uncharacterized protein</fullName>
    </submittedName>
</protein>